<dbReference type="Pfam" id="PF13692">
    <property type="entry name" value="Glyco_trans_1_4"/>
    <property type="match status" value="1"/>
</dbReference>
<keyword evidence="3" id="KW-0808">Transferase</keyword>
<dbReference type="GO" id="GO:0016757">
    <property type="term" value="F:glycosyltransferase activity"/>
    <property type="evidence" value="ECO:0007669"/>
    <property type="project" value="UniProtKB-ARBA"/>
</dbReference>
<dbReference type="Pfam" id="PF13439">
    <property type="entry name" value="Glyco_transf_4"/>
    <property type="match status" value="1"/>
</dbReference>
<dbReference type="EMBL" id="JTAK01000005">
    <property type="protein sequence ID" value="KHO64215.1"/>
    <property type="molecule type" value="Genomic_DNA"/>
</dbReference>
<dbReference type="Gene3D" id="3.40.50.2000">
    <property type="entry name" value="Glycogen Phosphorylase B"/>
    <property type="match status" value="2"/>
</dbReference>
<reference evidence="3 4" key="1">
    <citation type="submission" date="2014-11" db="EMBL/GenBank/DDBJ databases">
        <title>Genome sequence of Pseudomonas tuomuerensis JCM 14085.</title>
        <authorList>
            <person name="Shin S.-K."/>
            <person name="Yi H."/>
        </authorList>
    </citation>
    <scope>NUCLEOTIDE SEQUENCE [LARGE SCALE GENOMIC DNA]</scope>
    <source>
        <strain evidence="3 4">JCM 14085</strain>
    </source>
</reference>
<evidence type="ECO:0000256" key="1">
    <source>
        <dbReference type="SAM" id="Phobius"/>
    </source>
</evidence>
<dbReference type="Proteomes" id="UP000030980">
    <property type="component" value="Unassembled WGS sequence"/>
</dbReference>
<name>A0A0B3BNL4_9PSED</name>
<sequence>MSRRILFILHNLHGGGAEKMLARLASSLCEDYRVTVLTLTEGGIHEALLAPGVRRVCLDSPRTARALPALARFLRRERYDAMLAALTHVNVLAIGAALLSGTLARLHVSERNAFSRDRCVNPARSVRAAYALAPWLYRLIPNPVICVSHGVAQDLLRHPALRPRDLVTADNPVLDDDYLIHPLPNPRHPWLRHKAGRVLVAVGRLAPQKGFDILLDALTRLPEDVRLVIFGEGPQRAALEQQARRLGLAGRLDLPGYCVDPQAEIAAADCFVLASRFEGSPNALVEALATGVPVVATDCPYGPEEILDRGLVAPLVPVEDAKTLARTVAQVLASNPEAERSLRQQAAARFTRSAAARSYLRVLLPEDQA</sequence>
<feature type="domain" description="Glycosyltransferase subfamily 4-like N-terminal" evidence="2">
    <location>
        <begin position="15"/>
        <end position="173"/>
    </location>
</feature>
<dbReference type="AlphaFoldDB" id="A0A0B3BNL4"/>
<keyword evidence="1" id="KW-1133">Transmembrane helix</keyword>
<comment type="caution">
    <text evidence="3">The sequence shown here is derived from an EMBL/GenBank/DDBJ whole genome shotgun (WGS) entry which is preliminary data.</text>
</comment>
<proteinExistence type="predicted"/>
<keyword evidence="4" id="KW-1185">Reference proteome</keyword>
<feature type="transmembrane region" description="Helical" evidence="1">
    <location>
        <begin position="81"/>
        <end position="104"/>
    </location>
</feature>
<evidence type="ECO:0000313" key="4">
    <source>
        <dbReference type="Proteomes" id="UP000030980"/>
    </source>
</evidence>
<keyword evidence="1" id="KW-0812">Transmembrane</keyword>
<keyword evidence="1" id="KW-0472">Membrane</keyword>
<dbReference type="InterPro" id="IPR028098">
    <property type="entry name" value="Glyco_trans_4-like_N"/>
</dbReference>
<accession>A0A0B3BNL4</accession>
<gene>
    <name evidence="3" type="ORF">PT85_13350</name>
</gene>
<protein>
    <submittedName>
        <fullName evidence="3">Glycosyl transferase family 1</fullName>
    </submittedName>
</protein>
<dbReference type="RefSeq" id="WP_039606896.1">
    <property type="nucleotide sequence ID" value="NZ_FMUP01000003.1"/>
</dbReference>
<dbReference type="STRING" id="706570.PT85_13350"/>
<evidence type="ECO:0000259" key="2">
    <source>
        <dbReference type="Pfam" id="PF13439"/>
    </source>
</evidence>
<dbReference type="CDD" id="cd03811">
    <property type="entry name" value="GT4_GT28_WabH-like"/>
    <property type="match status" value="1"/>
</dbReference>
<organism evidence="3 4">
    <name type="scientific">Pseudomonas flexibilis</name>
    <dbReference type="NCBI Taxonomy" id="706570"/>
    <lineage>
        <taxon>Bacteria</taxon>
        <taxon>Pseudomonadati</taxon>
        <taxon>Pseudomonadota</taxon>
        <taxon>Gammaproteobacteria</taxon>
        <taxon>Pseudomonadales</taxon>
        <taxon>Pseudomonadaceae</taxon>
        <taxon>Pseudomonas</taxon>
    </lineage>
</organism>
<evidence type="ECO:0000313" key="3">
    <source>
        <dbReference type="EMBL" id="KHO64215.1"/>
    </source>
</evidence>
<dbReference type="PANTHER" id="PTHR12526">
    <property type="entry name" value="GLYCOSYLTRANSFERASE"/>
    <property type="match status" value="1"/>
</dbReference>
<dbReference type="SUPFAM" id="SSF53756">
    <property type="entry name" value="UDP-Glycosyltransferase/glycogen phosphorylase"/>
    <property type="match status" value="1"/>
</dbReference>